<keyword evidence="10" id="KW-1185">Reference proteome</keyword>
<evidence type="ECO:0000313" key="10">
    <source>
        <dbReference type="Proteomes" id="UP000477680"/>
    </source>
</evidence>
<dbReference type="PANTHER" id="PTHR30043:SF1">
    <property type="entry name" value="ABC TRANSPORT SYSTEM PERMEASE PROTEIN P69"/>
    <property type="match status" value="1"/>
</dbReference>
<feature type="transmembrane region" description="Helical" evidence="7">
    <location>
        <begin position="111"/>
        <end position="133"/>
    </location>
</feature>
<dbReference type="InterPro" id="IPR000515">
    <property type="entry name" value="MetI-like"/>
</dbReference>
<keyword evidence="6 7" id="KW-0472">Membrane</keyword>
<evidence type="ECO:0000256" key="2">
    <source>
        <dbReference type="ARBA" id="ARBA00022448"/>
    </source>
</evidence>
<dbReference type="Proteomes" id="UP000477680">
    <property type="component" value="Chromosome"/>
</dbReference>
<proteinExistence type="predicted"/>
<dbReference type="EMBL" id="CP048711">
    <property type="protein sequence ID" value="QIB67481.1"/>
    <property type="molecule type" value="Genomic_DNA"/>
</dbReference>
<keyword evidence="2" id="KW-0813">Transport</keyword>
<sequence length="497" mass="55386">MLFFKRFRQQRRSLRRLTFHFVAIALFCLIFADIDISTRSPGHELWLMAQGLVTPRIDDSRQWLDAVIYTLTFSLQGVILAAGLGFILAVFYHLAWVRVLAASLRSVHEVFWALIFIQVLGISTLAGVLAIMLPFGGTMAKVYGEQLEEVDPSPANAASPGGSTSLSHFFYTRLPLAFHAMRNYTAYRMECAIRSSVVLGFIGLPTLGFHLETALRAGDYSSASAQLLTLLALVYSLRFWFRAKWLWILVPVAFVARPPYGQWNTANLGQFLRDCVPAPLRQDWPAEKTLSWLLGLGEQIASGVWNTVVLAQIVLVLTGIFALLGSTLNSPHFAAGMSRRVGDGVLLILRSLPDYLLNFIGLIVLGPSMLPAIIAMTLHNGAIIGHLLGAHSSAIEPAVVPSGPLSRFVYYYVPTLYQRFLAYCFYRWEIIIRETAMLGILGIPTLGFYIDSAFEFLRFDVAMILIAVSAGMTLSADCFSRKLRQQFLRYGQDQKEL</sequence>
<dbReference type="PANTHER" id="PTHR30043">
    <property type="entry name" value="PHOSPHONATES TRANSPORT SYSTEM PERMEASE PROTEIN"/>
    <property type="match status" value="1"/>
</dbReference>
<dbReference type="SUPFAM" id="SSF161098">
    <property type="entry name" value="MetI-like"/>
    <property type="match status" value="2"/>
</dbReference>
<protein>
    <submittedName>
        <fullName evidence="9">ABC transporter permease</fullName>
    </submittedName>
</protein>
<evidence type="ECO:0000256" key="4">
    <source>
        <dbReference type="ARBA" id="ARBA00022692"/>
    </source>
</evidence>
<dbReference type="InterPro" id="IPR035906">
    <property type="entry name" value="MetI-like_sf"/>
</dbReference>
<reference evidence="9 10" key="1">
    <citation type="submission" date="2020-02" db="EMBL/GenBank/DDBJ databases">
        <title>Genome sequencing for Kineobactrum sp. M2.</title>
        <authorList>
            <person name="Park S.-J."/>
        </authorList>
    </citation>
    <scope>NUCLEOTIDE SEQUENCE [LARGE SCALE GENOMIC DNA]</scope>
    <source>
        <strain evidence="9 10">M2</strain>
    </source>
</reference>
<keyword evidence="3" id="KW-1003">Cell membrane</keyword>
<feature type="transmembrane region" description="Helical" evidence="7">
    <location>
        <begin position="66"/>
        <end position="91"/>
    </location>
</feature>
<evidence type="ECO:0000256" key="1">
    <source>
        <dbReference type="ARBA" id="ARBA00004651"/>
    </source>
</evidence>
<accession>A0A6C0U5Y6</accession>
<feature type="transmembrane region" description="Helical" evidence="7">
    <location>
        <begin position="355"/>
        <end position="378"/>
    </location>
</feature>
<dbReference type="KEGG" id="kim:G3T16_01025"/>
<organism evidence="9 10">
    <name type="scientific">Kineobactrum salinum</name>
    <dbReference type="NCBI Taxonomy" id="2708301"/>
    <lineage>
        <taxon>Bacteria</taxon>
        <taxon>Pseudomonadati</taxon>
        <taxon>Pseudomonadota</taxon>
        <taxon>Gammaproteobacteria</taxon>
        <taxon>Cellvibrionales</taxon>
        <taxon>Halieaceae</taxon>
        <taxon>Kineobactrum</taxon>
    </lineage>
</organism>
<dbReference type="GO" id="GO:0005886">
    <property type="term" value="C:plasma membrane"/>
    <property type="evidence" value="ECO:0007669"/>
    <property type="project" value="UniProtKB-SubCell"/>
</dbReference>
<evidence type="ECO:0000256" key="6">
    <source>
        <dbReference type="ARBA" id="ARBA00023136"/>
    </source>
</evidence>
<keyword evidence="4 7" id="KW-0812">Transmembrane</keyword>
<evidence type="ECO:0000313" key="9">
    <source>
        <dbReference type="EMBL" id="QIB67481.1"/>
    </source>
</evidence>
<dbReference type="RefSeq" id="WP_163496907.1">
    <property type="nucleotide sequence ID" value="NZ_CP048711.1"/>
</dbReference>
<feature type="transmembrane region" description="Helical" evidence="7">
    <location>
        <begin position="303"/>
        <end position="324"/>
    </location>
</feature>
<gene>
    <name evidence="9" type="ORF">G3T16_01025</name>
</gene>
<feature type="transmembrane region" description="Helical" evidence="7">
    <location>
        <begin position="456"/>
        <end position="479"/>
    </location>
</feature>
<dbReference type="AlphaFoldDB" id="A0A6C0U5Y6"/>
<feature type="domain" description="ABC transmembrane type-1" evidence="8">
    <location>
        <begin position="67"/>
        <end position="239"/>
    </location>
</feature>
<evidence type="ECO:0000259" key="8">
    <source>
        <dbReference type="PROSITE" id="PS50928"/>
    </source>
</evidence>
<comment type="subcellular location">
    <subcellularLocation>
        <location evidence="1">Cell membrane</location>
        <topology evidence="1">Multi-pass membrane protein</topology>
    </subcellularLocation>
</comment>
<dbReference type="Gene3D" id="1.10.3720.10">
    <property type="entry name" value="MetI-like"/>
    <property type="match status" value="2"/>
</dbReference>
<evidence type="ECO:0000256" key="7">
    <source>
        <dbReference type="SAM" id="Phobius"/>
    </source>
</evidence>
<keyword evidence="5 7" id="KW-1133">Transmembrane helix</keyword>
<evidence type="ECO:0000256" key="5">
    <source>
        <dbReference type="ARBA" id="ARBA00022989"/>
    </source>
</evidence>
<dbReference type="GO" id="GO:0055085">
    <property type="term" value="P:transmembrane transport"/>
    <property type="evidence" value="ECO:0007669"/>
    <property type="project" value="InterPro"/>
</dbReference>
<dbReference type="PROSITE" id="PS50928">
    <property type="entry name" value="ABC_TM1"/>
    <property type="match status" value="1"/>
</dbReference>
<feature type="transmembrane region" description="Helical" evidence="7">
    <location>
        <begin position="430"/>
        <end position="450"/>
    </location>
</feature>
<evidence type="ECO:0000256" key="3">
    <source>
        <dbReference type="ARBA" id="ARBA00022475"/>
    </source>
</evidence>
<name>A0A6C0U5Y6_9GAMM</name>